<accession>A0A6P2DIL1</accession>
<evidence type="ECO:0000313" key="2">
    <source>
        <dbReference type="EMBL" id="VTS01254.1"/>
    </source>
</evidence>
<evidence type="ECO:0000313" key="3">
    <source>
        <dbReference type="Proteomes" id="UP000464178"/>
    </source>
</evidence>
<feature type="region of interest" description="Disordered" evidence="1">
    <location>
        <begin position="1"/>
        <end position="62"/>
    </location>
</feature>
<dbReference type="Proteomes" id="UP000464178">
    <property type="component" value="Chromosome"/>
</dbReference>
<dbReference type="AlphaFoldDB" id="A0A6P2DIL1"/>
<name>A0A6P2DIL1_9BACT</name>
<feature type="compositionally biased region" description="Basic and acidic residues" evidence="1">
    <location>
        <begin position="24"/>
        <end position="40"/>
    </location>
</feature>
<evidence type="ECO:0000256" key="1">
    <source>
        <dbReference type="SAM" id="MobiDB-lite"/>
    </source>
</evidence>
<dbReference type="EMBL" id="LR593886">
    <property type="protein sequence ID" value="VTS01254.1"/>
    <property type="molecule type" value="Genomic_DNA"/>
</dbReference>
<dbReference type="KEGG" id="gms:SOIL9_79110"/>
<gene>
    <name evidence="2" type="ORF">SOIL9_79110</name>
</gene>
<reference evidence="2 3" key="1">
    <citation type="submission" date="2019-05" db="EMBL/GenBank/DDBJ databases">
        <authorList>
            <consortium name="Science for Life Laboratories"/>
        </authorList>
    </citation>
    <scope>NUCLEOTIDE SEQUENCE [LARGE SCALE GENOMIC DNA]</scope>
    <source>
        <strain evidence="2">Soil9</strain>
    </source>
</reference>
<protein>
    <submittedName>
        <fullName evidence="2">Uncharacterized protein</fullName>
    </submittedName>
</protein>
<keyword evidence="3" id="KW-1185">Reference proteome</keyword>
<sequence>MINCRRGSPGLFGHHLLRGDTMSDDTRTDNPHGTRAHEVRQSGGTLGGTPEGQHPAATAEPMVASVHYTVEWDSNWSE</sequence>
<organism evidence="2 3">
    <name type="scientific">Gemmata massiliana</name>
    <dbReference type="NCBI Taxonomy" id="1210884"/>
    <lineage>
        <taxon>Bacteria</taxon>
        <taxon>Pseudomonadati</taxon>
        <taxon>Planctomycetota</taxon>
        <taxon>Planctomycetia</taxon>
        <taxon>Gemmatales</taxon>
        <taxon>Gemmataceae</taxon>
        <taxon>Gemmata</taxon>
    </lineage>
</organism>
<proteinExistence type="predicted"/>